<accession>A0A2P6VMM2</accession>
<dbReference type="Gene3D" id="2.102.10.10">
    <property type="entry name" value="Rieske [2Fe-2S] iron-sulphur domain"/>
    <property type="match status" value="1"/>
</dbReference>
<keyword evidence="1" id="KW-0001">2Fe-2S</keyword>
<comment type="caution">
    <text evidence="8">The sequence shown here is derived from an EMBL/GenBank/DDBJ whole genome shotgun (WGS) entry which is preliminary data.</text>
</comment>
<dbReference type="PANTHER" id="PTHR21496">
    <property type="entry name" value="FERREDOXIN-RELATED"/>
    <property type="match status" value="1"/>
</dbReference>
<proteinExistence type="predicted"/>
<reference evidence="8 9" key="1">
    <citation type="journal article" date="2018" name="Plant J.">
        <title>Genome sequences of Chlorella sorokiniana UTEX 1602 and Micractinium conductrix SAG 241.80: implications to maltose excretion by a green alga.</title>
        <authorList>
            <person name="Arriola M.B."/>
            <person name="Velmurugan N."/>
            <person name="Zhang Y."/>
            <person name="Plunkett M.H."/>
            <person name="Hondzo H."/>
            <person name="Barney B.M."/>
        </authorList>
    </citation>
    <scope>NUCLEOTIDE SEQUENCE [LARGE SCALE GENOMIC DNA]</scope>
    <source>
        <strain evidence="8 9">SAG 241.80</strain>
    </source>
</reference>
<feature type="region of interest" description="Disordered" evidence="6">
    <location>
        <begin position="1"/>
        <end position="23"/>
    </location>
</feature>
<dbReference type="InterPro" id="IPR036922">
    <property type="entry name" value="Rieske_2Fe-2S_sf"/>
</dbReference>
<dbReference type="EMBL" id="LHPF02000002">
    <property type="protein sequence ID" value="PSC75330.1"/>
    <property type="molecule type" value="Genomic_DNA"/>
</dbReference>
<evidence type="ECO:0000313" key="8">
    <source>
        <dbReference type="EMBL" id="PSC75330.1"/>
    </source>
</evidence>
<dbReference type="OrthoDB" id="426882at2759"/>
<sequence>MDVAGEAMHQQQQQDGGGEWHFLGRLEDAPSGGRLHGQVEGRYVTVLQHEEQLYCLDSVCFHAGGPLALGDVEELPDGRSCLKCPWHYYLVDIANGEKFYQGTVAGPDGKLLPGPWKSVGKRQRTHRVEQRPDGIYVQLNLEGHLASDEYAHKHECGLRVQTGHLRLSPQHLHASNGVHEGGRAPRLGSPHMGSPRGSPPASPRYSGEGEDCWPEDLPEPHSRHSRRNVGGGTQL</sequence>
<feature type="domain" description="Rieske" evidence="7">
    <location>
        <begin position="20"/>
        <end position="137"/>
    </location>
</feature>
<dbReference type="SUPFAM" id="SSF50022">
    <property type="entry name" value="ISP domain"/>
    <property type="match status" value="1"/>
</dbReference>
<feature type="compositionally biased region" description="Acidic residues" evidence="6">
    <location>
        <begin position="208"/>
        <end position="217"/>
    </location>
</feature>
<dbReference type="InterPro" id="IPR017941">
    <property type="entry name" value="Rieske_2Fe-2S"/>
</dbReference>
<keyword evidence="4" id="KW-0411">Iron-sulfur</keyword>
<dbReference type="PANTHER" id="PTHR21496:SF0">
    <property type="entry name" value="RIESKE DOMAIN-CONTAINING PROTEIN"/>
    <property type="match status" value="1"/>
</dbReference>
<keyword evidence="3" id="KW-0408">Iron</keyword>
<feature type="region of interest" description="Disordered" evidence="6">
    <location>
        <begin position="173"/>
        <end position="235"/>
    </location>
</feature>
<dbReference type="CDD" id="cd03467">
    <property type="entry name" value="Rieske"/>
    <property type="match status" value="1"/>
</dbReference>
<dbReference type="InterPro" id="IPR054716">
    <property type="entry name" value="Sol_Rieske_ferrdox_dom"/>
</dbReference>
<keyword evidence="2" id="KW-0479">Metal-binding</keyword>
<keyword evidence="9" id="KW-1185">Reference proteome</keyword>
<evidence type="ECO:0000256" key="1">
    <source>
        <dbReference type="ARBA" id="ARBA00022714"/>
    </source>
</evidence>
<evidence type="ECO:0000313" key="9">
    <source>
        <dbReference type="Proteomes" id="UP000239649"/>
    </source>
</evidence>
<evidence type="ECO:0000256" key="4">
    <source>
        <dbReference type="ARBA" id="ARBA00023014"/>
    </source>
</evidence>
<dbReference type="GO" id="GO:0051537">
    <property type="term" value="F:2 iron, 2 sulfur cluster binding"/>
    <property type="evidence" value="ECO:0007669"/>
    <property type="project" value="UniProtKB-KW"/>
</dbReference>
<dbReference type="Proteomes" id="UP000239649">
    <property type="component" value="Unassembled WGS sequence"/>
</dbReference>
<organism evidence="8 9">
    <name type="scientific">Micractinium conductrix</name>
    <dbReference type="NCBI Taxonomy" id="554055"/>
    <lineage>
        <taxon>Eukaryota</taxon>
        <taxon>Viridiplantae</taxon>
        <taxon>Chlorophyta</taxon>
        <taxon>core chlorophytes</taxon>
        <taxon>Trebouxiophyceae</taxon>
        <taxon>Chlorellales</taxon>
        <taxon>Chlorellaceae</taxon>
        <taxon>Chlorella clade</taxon>
        <taxon>Micractinium</taxon>
    </lineage>
</organism>
<gene>
    <name evidence="8" type="ORF">C2E20_1686</name>
</gene>
<dbReference type="PROSITE" id="PS51296">
    <property type="entry name" value="RIESKE"/>
    <property type="match status" value="1"/>
</dbReference>
<name>A0A2P6VMM2_9CHLO</name>
<evidence type="ECO:0000259" key="7">
    <source>
        <dbReference type="PROSITE" id="PS51296"/>
    </source>
</evidence>
<dbReference type="Pfam" id="PF22543">
    <property type="entry name" value="Rieske_4"/>
    <property type="match status" value="1"/>
</dbReference>
<evidence type="ECO:0000256" key="6">
    <source>
        <dbReference type="SAM" id="MobiDB-lite"/>
    </source>
</evidence>
<protein>
    <submittedName>
        <fullName evidence="8">Rieske domain-containing -like</fullName>
    </submittedName>
</protein>
<comment type="cofactor">
    <cofactor evidence="5">
        <name>[2Fe-2S] cluster</name>
        <dbReference type="ChEBI" id="CHEBI:190135"/>
    </cofactor>
</comment>
<evidence type="ECO:0000256" key="3">
    <source>
        <dbReference type="ARBA" id="ARBA00023004"/>
    </source>
</evidence>
<evidence type="ECO:0000256" key="5">
    <source>
        <dbReference type="ARBA" id="ARBA00034078"/>
    </source>
</evidence>
<dbReference type="AlphaFoldDB" id="A0A2P6VMM2"/>
<dbReference type="GO" id="GO:0046872">
    <property type="term" value="F:metal ion binding"/>
    <property type="evidence" value="ECO:0007669"/>
    <property type="project" value="UniProtKB-KW"/>
</dbReference>
<evidence type="ECO:0000256" key="2">
    <source>
        <dbReference type="ARBA" id="ARBA00022723"/>
    </source>
</evidence>